<evidence type="ECO:0000313" key="1">
    <source>
        <dbReference type="EMBL" id="CAK6438951.1"/>
    </source>
</evidence>
<keyword evidence="2" id="KW-1185">Reference proteome</keyword>
<evidence type="ECO:0008006" key="3">
    <source>
        <dbReference type="Google" id="ProtNLM"/>
    </source>
</evidence>
<reference evidence="1" key="1">
    <citation type="submission" date="2023-12" db="EMBL/GenBank/DDBJ databases">
        <authorList>
            <person name="Brown T."/>
        </authorList>
    </citation>
    <scope>NUCLEOTIDE SEQUENCE</scope>
</reference>
<dbReference type="EMBL" id="OY882874">
    <property type="protein sequence ID" value="CAK6438951.1"/>
    <property type="molecule type" value="Genomic_DNA"/>
</dbReference>
<protein>
    <recommendedName>
        <fullName evidence="3">Maturase K</fullName>
    </recommendedName>
</protein>
<sequence>MDIGIKSNLQIKNLFKSRFLHHYKKKRFLHHYKKKEIQLWKIIRSNCFIFYPLNSMFSRFYKKIELLCYRDMLLSTNISSASSPYDIKQCITVVYELWGLSWLP</sequence>
<accession>A0ABN9ZKW6</accession>
<dbReference type="Proteomes" id="UP001314169">
    <property type="component" value="Chromosome 17"/>
</dbReference>
<evidence type="ECO:0000313" key="2">
    <source>
        <dbReference type="Proteomes" id="UP001314169"/>
    </source>
</evidence>
<organism evidence="1 2">
    <name type="scientific">Pipistrellus nathusii</name>
    <name type="common">Nathusius' pipistrelle</name>
    <dbReference type="NCBI Taxonomy" id="59473"/>
    <lineage>
        <taxon>Eukaryota</taxon>
        <taxon>Metazoa</taxon>
        <taxon>Chordata</taxon>
        <taxon>Craniata</taxon>
        <taxon>Vertebrata</taxon>
        <taxon>Euteleostomi</taxon>
        <taxon>Mammalia</taxon>
        <taxon>Eutheria</taxon>
        <taxon>Laurasiatheria</taxon>
        <taxon>Chiroptera</taxon>
        <taxon>Yangochiroptera</taxon>
        <taxon>Vespertilionidae</taxon>
        <taxon>Pipistrellus</taxon>
    </lineage>
</organism>
<gene>
    <name evidence="1" type="ORF">MPIPNATIZW_LOCUS7257</name>
</gene>
<name>A0ABN9ZKW6_PIPNA</name>
<proteinExistence type="predicted"/>